<evidence type="ECO:0000259" key="8">
    <source>
        <dbReference type="Pfam" id="PF00535"/>
    </source>
</evidence>
<dbReference type="EMBL" id="VKLW01000002">
    <property type="protein sequence ID" value="TYK35422.1"/>
    <property type="molecule type" value="Genomic_DNA"/>
</dbReference>
<keyword evidence="5 7" id="KW-1133">Transmembrane helix</keyword>
<keyword evidence="3 9" id="KW-0808">Transferase</keyword>
<keyword evidence="2" id="KW-0328">Glycosyltransferase</keyword>
<evidence type="ECO:0000256" key="7">
    <source>
        <dbReference type="SAM" id="Phobius"/>
    </source>
</evidence>
<dbReference type="InterPro" id="IPR029044">
    <property type="entry name" value="Nucleotide-diphossugar_trans"/>
</dbReference>
<feature type="domain" description="Glycosyltransferase 2-like" evidence="8">
    <location>
        <begin position="7"/>
        <end position="175"/>
    </location>
</feature>
<evidence type="ECO:0000256" key="3">
    <source>
        <dbReference type="ARBA" id="ARBA00022679"/>
    </source>
</evidence>
<dbReference type="GO" id="GO:0005886">
    <property type="term" value="C:plasma membrane"/>
    <property type="evidence" value="ECO:0007669"/>
    <property type="project" value="TreeGrafter"/>
</dbReference>
<sequence>MIKLGFVLPCYNEEEVLPSSIARLTSLLDELVGKGKLSPDSFLFLVNDGSRDRTWQLISRFFRENRYVRGMNLAANAGHQNAIMAGMMTVKDRCDAVITIDADLQDDLSAVEKMIDRYEEGYDVVYGVKVSRKGDNLIKRTTALTFYKVQQAMGVKAVYNHADFRLLSRRALEELSRYKERNLYLRGLVPLMGYPSATVDDVISEREAGQSKYSIKKMFALAVDGITSFSTKPISLILGAGFFFLFVSILMTVYVLISYWEHLAVPGWTSLMLSVWFIGSVLLLAIGVVGEYIGKIYVEVKNRPSYTVDEILWDEPDPDAEVDSKKRKS</sequence>
<protein>
    <submittedName>
        <fullName evidence="9">Glycosyltransferase family 2 protein</fullName>
    </submittedName>
</protein>
<evidence type="ECO:0000256" key="2">
    <source>
        <dbReference type="ARBA" id="ARBA00022676"/>
    </source>
</evidence>
<dbReference type="PANTHER" id="PTHR48090">
    <property type="entry name" value="UNDECAPRENYL-PHOSPHATE 4-DEOXY-4-FORMAMIDO-L-ARABINOSE TRANSFERASE-RELATED"/>
    <property type="match status" value="1"/>
</dbReference>
<feature type="transmembrane region" description="Helical" evidence="7">
    <location>
        <begin position="271"/>
        <end position="293"/>
    </location>
</feature>
<evidence type="ECO:0000256" key="1">
    <source>
        <dbReference type="ARBA" id="ARBA00004141"/>
    </source>
</evidence>
<comment type="subcellular location">
    <subcellularLocation>
        <location evidence="1">Membrane</location>
        <topology evidence="1">Multi-pass membrane protein</topology>
    </subcellularLocation>
</comment>
<dbReference type="Gene3D" id="3.90.550.10">
    <property type="entry name" value="Spore Coat Polysaccharide Biosynthesis Protein SpsA, Chain A"/>
    <property type="match status" value="1"/>
</dbReference>
<proteinExistence type="predicted"/>
<name>A0A5D3EH19_9BACE</name>
<dbReference type="SUPFAM" id="SSF53448">
    <property type="entry name" value="Nucleotide-diphospho-sugar transferases"/>
    <property type="match status" value="1"/>
</dbReference>
<dbReference type="AlphaFoldDB" id="A0A5D3EH19"/>
<evidence type="ECO:0000256" key="5">
    <source>
        <dbReference type="ARBA" id="ARBA00022989"/>
    </source>
</evidence>
<dbReference type="InterPro" id="IPR001173">
    <property type="entry name" value="Glyco_trans_2-like"/>
</dbReference>
<evidence type="ECO:0000313" key="9">
    <source>
        <dbReference type="EMBL" id="TYK35422.1"/>
    </source>
</evidence>
<dbReference type="InterPro" id="IPR050256">
    <property type="entry name" value="Glycosyltransferase_2"/>
</dbReference>
<evidence type="ECO:0000313" key="10">
    <source>
        <dbReference type="Proteomes" id="UP000324383"/>
    </source>
</evidence>
<dbReference type="CDD" id="cd04187">
    <property type="entry name" value="DPM1_like_bac"/>
    <property type="match status" value="1"/>
</dbReference>
<dbReference type="Proteomes" id="UP000324383">
    <property type="component" value="Unassembled WGS sequence"/>
</dbReference>
<keyword evidence="6 7" id="KW-0472">Membrane</keyword>
<reference evidence="9 10" key="1">
    <citation type="submission" date="2019-07" db="EMBL/GenBank/DDBJ databases">
        <title>Draft Genome Sequences of Bacteroides pyogenes Strains Isolated from the Uterus Holstein Dairy Cows with Metritis.</title>
        <authorList>
            <person name="Cunha F."/>
            <person name="Galvao K.N."/>
            <person name="Jeon S.J."/>
            <person name="Jeong K.C."/>
        </authorList>
    </citation>
    <scope>NUCLEOTIDE SEQUENCE [LARGE SCALE GENOMIC DNA]</scope>
    <source>
        <strain evidence="9 10">KG-31</strain>
    </source>
</reference>
<accession>A0A5D3EH19</accession>
<evidence type="ECO:0000256" key="6">
    <source>
        <dbReference type="ARBA" id="ARBA00023136"/>
    </source>
</evidence>
<keyword evidence="10" id="KW-1185">Reference proteome</keyword>
<gene>
    <name evidence="9" type="ORF">FNJ60_01595</name>
</gene>
<dbReference type="GO" id="GO:0016757">
    <property type="term" value="F:glycosyltransferase activity"/>
    <property type="evidence" value="ECO:0007669"/>
    <property type="project" value="UniProtKB-KW"/>
</dbReference>
<comment type="caution">
    <text evidence="9">The sequence shown here is derived from an EMBL/GenBank/DDBJ whole genome shotgun (WGS) entry which is preliminary data.</text>
</comment>
<feature type="transmembrane region" description="Helical" evidence="7">
    <location>
        <begin position="236"/>
        <end position="259"/>
    </location>
</feature>
<dbReference type="PANTHER" id="PTHR48090:SF1">
    <property type="entry name" value="PROPHAGE BACTOPRENOL GLUCOSYL TRANSFERASE HOMOLOG"/>
    <property type="match status" value="1"/>
</dbReference>
<dbReference type="RefSeq" id="WP_148726431.1">
    <property type="nucleotide sequence ID" value="NZ_CP197398.1"/>
</dbReference>
<evidence type="ECO:0000256" key="4">
    <source>
        <dbReference type="ARBA" id="ARBA00022692"/>
    </source>
</evidence>
<organism evidence="9 10">
    <name type="scientific">Bacteroides pyogenes</name>
    <dbReference type="NCBI Taxonomy" id="310300"/>
    <lineage>
        <taxon>Bacteria</taxon>
        <taxon>Pseudomonadati</taxon>
        <taxon>Bacteroidota</taxon>
        <taxon>Bacteroidia</taxon>
        <taxon>Bacteroidales</taxon>
        <taxon>Bacteroidaceae</taxon>
        <taxon>Bacteroides</taxon>
    </lineage>
</organism>
<dbReference type="Pfam" id="PF00535">
    <property type="entry name" value="Glycos_transf_2"/>
    <property type="match status" value="1"/>
</dbReference>
<keyword evidence="4 7" id="KW-0812">Transmembrane</keyword>